<feature type="domain" description="SF3 helicase" evidence="18">
    <location>
        <begin position="420"/>
        <end position="570"/>
    </location>
</feature>
<feature type="modified residue" description="Phosphoserine; by host" evidence="15">
    <location>
        <position position="81"/>
    </location>
</feature>
<evidence type="ECO:0000313" key="19">
    <source>
        <dbReference type="EMBL" id="ABV80246.1"/>
    </source>
</evidence>
<gene>
    <name evidence="15 19" type="primary">E1</name>
</gene>
<feature type="region of interest" description="Disordered" evidence="17">
    <location>
        <begin position="126"/>
        <end position="151"/>
    </location>
</feature>
<evidence type="ECO:0000256" key="13">
    <source>
        <dbReference type="ARBA" id="ARBA00048988"/>
    </source>
</evidence>
<accession>B2KKW8</accession>
<dbReference type="InterPro" id="IPR027417">
    <property type="entry name" value="P-loop_NTPase"/>
</dbReference>
<evidence type="ECO:0000259" key="18">
    <source>
        <dbReference type="PROSITE" id="PS51206"/>
    </source>
</evidence>
<reference evidence="19 20" key="1">
    <citation type="journal article" date="2008" name="Vet. Microbiol.">
        <title>Novel papillomavirus isolated from the oral mucosa of a polar bear does not cluster with other papillomaviruses of carnivores.</title>
        <authorList>
            <person name="Stevens H."/>
            <person name="Rector A."/>
            <person name="Bertelsen M.F."/>
            <person name="Leifsson P.S."/>
            <person name="Van Ranst M."/>
        </authorList>
    </citation>
    <scope>NUCLEOTIDE SEQUENCE [LARGE SCALE GENOMIC DNA]</scope>
</reference>
<dbReference type="PROSITE" id="PS51206">
    <property type="entry name" value="SF3_HELICASE_1"/>
    <property type="match status" value="1"/>
</dbReference>
<evidence type="ECO:0000256" key="15">
    <source>
        <dbReference type="HAMAP-Rule" id="MF_04000"/>
    </source>
</evidence>
<feature type="region of interest" description="Disordered" evidence="17">
    <location>
        <begin position="69"/>
        <end position="88"/>
    </location>
</feature>
<comment type="subunit">
    <text evidence="15">Can form hexamers. Interacts with E2 protein; this interaction increases E1 DNA binding specificity. Interacts with host DNA polymerase subunit POLA2. Interacts with host single stranded DNA-binding protein RPA1. Interacts with host TOP1; this interaction stimulates the enzymatic activity of TOP1.</text>
</comment>
<dbReference type="KEGG" id="vg:6334563"/>
<keyword evidence="2 15" id="KW-0244">Early protein</keyword>
<dbReference type="InterPro" id="IPR014015">
    <property type="entry name" value="Helicase_SF3_DNA-vir"/>
</dbReference>
<feature type="short sequence motif" description="Nuclear export signal" evidence="15">
    <location>
        <begin position="92"/>
        <end position="101"/>
    </location>
</feature>
<comment type="similarity">
    <text evidence="15 16">Belongs to the papillomaviridae E1 protein family.</text>
</comment>
<proteinExistence type="inferred from homology"/>
<organism evidence="19 20">
    <name type="scientific">Ursus maritimus papillomavirus 1</name>
    <dbReference type="NCBI Taxonomy" id="461322"/>
    <lineage>
        <taxon>Viruses</taxon>
        <taxon>Monodnaviria</taxon>
        <taxon>Shotokuvirae</taxon>
        <taxon>Cossaviricota</taxon>
        <taxon>Papovaviricetes</taxon>
        <taxon>Zurhausenvirales</taxon>
        <taxon>Papillomaviridae</taxon>
        <taxon>Firstpapillomavirinae</taxon>
        <taxon>Omegapapillomavirus</taxon>
        <taxon>Omegapapillomavirus 1</taxon>
    </lineage>
</organism>
<evidence type="ECO:0000256" key="6">
    <source>
        <dbReference type="ARBA" id="ARBA00022741"/>
    </source>
</evidence>
<dbReference type="EC" id="5.6.2.4" evidence="15 16"/>
<keyword evidence="7 15" id="KW-0378">Hydrolase</keyword>
<dbReference type="Gene3D" id="3.40.1310.10">
    <property type="match status" value="1"/>
</dbReference>
<evidence type="ECO:0000256" key="14">
    <source>
        <dbReference type="ARBA" id="ARBA00093297"/>
    </source>
</evidence>
<feature type="compositionally biased region" description="Acidic residues" evidence="17">
    <location>
        <begin position="25"/>
        <end position="37"/>
    </location>
</feature>
<feature type="modified residue" description="Phosphoserine; by host" evidence="15">
    <location>
        <position position="93"/>
    </location>
</feature>
<feature type="short sequence motif" description="Nuclear localization signal" evidence="15">
    <location>
        <begin position="72"/>
        <end position="74"/>
    </location>
</feature>
<comment type="subcellular location">
    <subcellularLocation>
        <location evidence="1 15">Host nucleus</location>
    </subcellularLocation>
</comment>
<dbReference type="Pfam" id="PF20450">
    <property type="entry name" value="PPV_E1_DBD"/>
    <property type="match status" value="1"/>
</dbReference>
<dbReference type="SUPFAM" id="SSF52540">
    <property type="entry name" value="P-loop containing nucleoside triphosphate hydrolases"/>
    <property type="match status" value="1"/>
</dbReference>
<comment type="function">
    <text evidence="14 15">ATP-dependent DNA 3'-5' helicase required for initiation of viral DNA replication. It forms a complex with the viral E2 protein. The E1-E2 complex binds to the replication origin which contains binding sites for both proteins. During the initial step, a dimer of E1 interacts with a dimer of protein E2 leading to a complex that binds the viral origin of replication with high specificity. Then, a second dimer of E1 displaces the E2 dimer in an ATP-dependent manner to form the E1 tetramer. Following this, two E1 monomers are added to each half of the site, which results in the formation of two E1 trimers on the viral ori. Subsequently, two hexamers will be created. The double hexamer acts as a bi-directional helicase machinery and unwinds the viral DNA and then recruits the host DNA polymerase to start replication.</text>
</comment>
<dbReference type="Pfam" id="PF00519">
    <property type="entry name" value="PPV_E1_C"/>
    <property type="match status" value="1"/>
</dbReference>
<feature type="cross-link" description="Glycyl lysine isopeptide (Lys-Gly) (interchain with G-Cter in SUMO)" evidence="15">
    <location>
        <position position="527"/>
    </location>
</feature>
<keyword evidence="10 15" id="KW-0238">DNA-binding</keyword>
<dbReference type="GO" id="GO:0043138">
    <property type="term" value="F:3'-5' DNA helicase activity"/>
    <property type="evidence" value="ECO:0007669"/>
    <property type="project" value="UniProtKB-UniRule"/>
</dbReference>
<sequence length="618" mass="70183">MAERPGSTPGGEYILREAECSDSSTDGEGEEGNEDEGIDFIDDASQCIGHEHLALFACQTRQADSEHLQQLKRKYASPSPSPKQKVNSDCALSPRLAAISLSQERKAKRRLFAALPDSGYGNTLEAEAENRVEEQTQVESSGEEMARNGSSSNLNLRNAAIPIQLVRSKDSMLTKLAKFKEVYDISFKDLTRPFKSSKTCNSDWVVAVFGVHESVCEGSIELLKKHCTYVHLQKELSSWGNVLLLLLCFTTAKNRTTVEKLLCSVLACNQQLLMADPPKVRSAAAAVYWYKAGFTNHATQWGEKPKWIMQHVGLQHIAADQIPFDLSVMIQWAYDNGYQDECEVAYEYARLADTDTNASAFLKSNCQAKYVKDCVTMVRLYKRAEMSRLNMRQWIEKRREEVDGDGDWRTIVTFLKYQNVEFVPFMQKFKMLLKGVPKKNCMVFVGPPNTGKSAFCMGLLKFMQGRVISFMNSRSHFWIQPLQDAKLGLLDDATDACWDFFDVYMRNALDGNPISIDRKHKAPIQMKCPPLLVTTNVDVTNNDRWKYLHSRLVTVRFPNEFPITDEGEVVYKFTEQNWKSFFGRLWARLDLSDGEEEGDDAEPQQPFRCTARSDDGYL</sequence>
<dbReference type="SUPFAM" id="SSF55464">
    <property type="entry name" value="Origin of replication-binding domain, RBD-like"/>
    <property type="match status" value="1"/>
</dbReference>
<evidence type="ECO:0000256" key="2">
    <source>
        <dbReference type="ARBA" id="ARBA00022518"/>
    </source>
</evidence>
<keyword evidence="15" id="KW-1017">Isopeptide bond</keyword>
<evidence type="ECO:0000256" key="11">
    <source>
        <dbReference type="ARBA" id="ARBA00023235"/>
    </source>
</evidence>
<keyword evidence="6 15" id="KW-0547">Nucleotide-binding</keyword>
<dbReference type="GO" id="GO:0042025">
    <property type="term" value="C:host cell nucleus"/>
    <property type="evidence" value="ECO:0007669"/>
    <property type="project" value="UniProtKB-SubCell"/>
</dbReference>
<evidence type="ECO:0000256" key="8">
    <source>
        <dbReference type="ARBA" id="ARBA00022806"/>
    </source>
</evidence>
<evidence type="ECO:0000256" key="12">
    <source>
        <dbReference type="ARBA" id="ARBA00034617"/>
    </source>
</evidence>
<dbReference type="PIRSF" id="PIRSF003383">
    <property type="entry name" value="Rep_E1_papillomaV"/>
    <property type="match status" value="1"/>
</dbReference>
<evidence type="ECO:0000256" key="4">
    <source>
        <dbReference type="ARBA" id="ARBA00022562"/>
    </source>
</evidence>
<evidence type="ECO:0000256" key="10">
    <source>
        <dbReference type="ARBA" id="ARBA00023125"/>
    </source>
</evidence>
<comment type="catalytic activity">
    <reaction evidence="13 15 16">
        <text>ATP + H2O = ADP + phosphate + H(+)</text>
        <dbReference type="Rhea" id="RHEA:13065"/>
        <dbReference type="ChEBI" id="CHEBI:15377"/>
        <dbReference type="ChEBI" id="CHEBI:15378"/>
        <dbReference type="ChEBI" id="CHEBI:30616"/>
        <dbReference type="ChEBI" id="CHEBI:43474"/>
        <dbReference type="ChEBI" id="CHEBI:456216"/>
        <dbReference type="EC" id="5.6.2.4"/>
    </reaction>
</comment>
<feature type="modified residue" description="Phosphoserine; by host" evidence="15">
    <location>
        <position position="77"/>
    </location>
</feature>
<keyword evidence="4 15" id="KW-1048">Host nucleus</keyword>
<dbReference type="Proteomes" id="UP000052096">
    <property type="component" value="Segment"/>
</dbReference>
<keyword evidence="20" id="KW-1185">Reference proteome</keyword>
<dbReference type="Gene3D" id="1.10.10.510">
    <property type="entry name" value="Zinc finger, large T-antigen D1 domain"/>
    <property type="match status" value="1"/>
</dbReference>
<comment type="catalytic activity">
    <reaction evidence="12 15">
        <text>Couples ATP hydrolysis with the unwinding of duplex DNA by translocating in the 3'-5' direction.</text>
        <dbReference type="EC" id="5.6.2.4"/>
    </reaction>
</comment>
<comment type="PTM">
    <text evidence="15">Phosphorylated.</text>
</comment>
<comment type="caution">
    <text evidence="15">Lacks conserved residue(s) required for the propagation of feature annotation.</text>
</comment>
<feature type="region of interest" description="Disordered" evidence="17">
    <location>
        <begin position="1"/>
        <end position="37"/>
    </location>
</feature>
<dbReference type="InterPro" id="IPR037102">
    <property type="entry name" value="Znf_lg_T-Ag_D1_dom_sf"/>
</dbReference>
<evidence type="ECO:0000256" key="5">
    <source>
        <dbReference type="ARBA" id="ARBA00022705"/>
    </source>
</evidence>
<feature type="binding site" evidence="15">
    <location>
        <begin position="446"/>
        <end position="453"/>
    </location>
    <ligand>
        <name>ATP</name>
        <dbReference type="ChEBI" id="CHEBI:30616"/>
    </ligand>
</feature>
<keyword evidence="5 15" id="KW-0235">DNA replication</keyword>
<evidence type="ECO:0000256" key="7">
    <source>
        <dbReference type="ARBA" id="ARBA00022801"/>
    </source>
</evidence>
<comment type="PTM">
    <text evidence="15">Sumoylated.</text>
</comment>
<comment type="function">
    <text evidence="16">ATP-dependent DNA helicase required for initiation of viral DNA replication. It forms a complex with the viral E2 protein. The E1-E2 complex binds to the replication origin which contains binding sites for both proteins.</text>
</comment>
<dbReference type="InterPro" id="IPR014000">
    <property type="entry name" value="PPV_DNA_helicase_E1_N"/>
</dbReference>
<dbReference type="InterPro" id="IPR046832">
    <property type="entry name" value="PPV_E1_DBD"/>
</dbReference>
<evidence type="ECO:0000256" key="16">
    <source>
        <dbReference type="PIRNR" id="PIRNR003383"/>
    </source>
</evidence>
<dbReference type="GO" id="GO:0016887">
    <property type="term" value="F:ATP hydrolysis activity"/>
    <property type="evidence" value="ECO:0007669"/>
    <property type="project" value="RHEA"/>
</dbReference>
<dbReference type="GO" id="GO:0005524">
    <property type="term" value="F:ATP binding"/>
    <property type="evidence" value="ECO:0007669"/>
    <property type="project" value="UniProtKB-UniRule"/>
</dbReference>
<evidence type="ECO:0000256" key="1">
    <source>
        <dbReference type="ARBA" id="ARBA00004147"/>
    </source>
</evidence>
<evidence type="ECO:0000256" key="9">
    <source>
        <dbReference type="ARBA" id="ARBA00022840"/>
    </source>
</evidence>
<dbReference type="GeneID" id="6334563"/>
<dbReference type="EMBL" id="EF536349">
    <property type="protein sequence ID" value="ABV80246.1"/>
    <property type="molecule type" value="Genomic_DNA"/>
</dbReference>
<evidence type="ECO:0000256" key="3">
    <source>
        <dbReference type="ARBA" id="ARBA00022553"/>
    </source>
</evidence>
<dbReference type="GO" id="GO:0006260">
    <property type="term" value="P:DNA replication"/>
    <property type="evidence" value="ECO:0007669"/>
    <property type="project" value="UniProtKB-UniRule"/>
</dbReference>
<keyword evidence="15" id="KW-0832">Ubl conjugation</keyword>
<protein>
    <recommendedName>
        <fullName evidence="15 16">Replication protein E1</fullName>
        <ecNumber evidence="15 16">5.6.2.4</ecNumber>
    </recommendedName>
    <alternativeName>
        <fullName evidence="15">ATP-dependent helicase E1</fullName>
    </alternativeName>
    <alternativeName>
        <fullName evidence="15">DNA 3'-5' helicase E1</fullName>
    </alternativeName>
</protein>
<evidence type="ECO:0000313" key="20">
    <source>
        <dbReference type="Proteomes" id="UP000052096"/>
    </source>
</evidence>
<dbReference type="InterPro" id="IPR001177">
    <property type="entry name" value="PPV_DNA_helicase_E1_C"/>
</dbReference>
<keyword evidence="11 15" id="KW-0413">Isomerase</keyword>
<dbReference type="InterPro" id="IPR016393">
    <property type="entry name" value="Rep_E1_papillomaV"/>
</dbReference>
<keyword evidence="8 15" id="KW-0347">Helicase</keyword>
<dbReference type="GO" id="GO:0003677">
    <property type="term" value="F:DNA binding"/>
    <property type="evidence" value="ECO:0007669"/>
    <property type="project" value="UniProtKB-UniRule"/>
</dbReference>
<name>B2KKW8_9PAPI</name>
<dbReference type="OrthoDB" id="4795at10239"/>
<keyword evidence="9 15" id="KW-0067">ATP-binding</keyword>
<feature type="region of interest" description="Disordered" evidence="17">
    <location>
        <begin position="594"/>
        <end position="618"/>
    </location>
</feature>
<keyword evidence="3 15" id="KW-0597">Phosphoprotein</keyword>
<evidence type="ECO:0000256" key="17">
    <source>
        <dbReference type="SAM" id="MobiDB-lite"/>
    </source>
</evidence>
<dbReference type="InterPro" id="IPR046935">
    <property type="entry name" value="PPV_E1_DBD_sf"/>
</dbReference>
<dbReference type="HAMAP" id="MF_04000">
    <property type="entry name" value="PPV_E1"/>
    <property type="match status" value="1"/>
</dbReference>
<dbReference type="Pfam" id="PF00524">
    <property type="entry name" value="PPV_E1_N"/>
    <property type="match status" value="1"/>
</dbReference>
<dbReference type="RefSeq" id="YP_001931970.1">
    <property type="nucleotide sequence ID" value="NC_010739.1"/>
</dbReference>
<dbReference type="Gene3D" id="3.40.50.300">
    <property type="entry name" value="P-loop containing nucleotide triphosphate hydrolases"/>
    <property type="match status" value="1"/>
</dbReference>